<dbReference type="Proteomes" id="UP000824366">
    <property type="component" value="Chromosome"/>
</dbReference>
<dbReference type="Pfam" id="PF00563">
    <property type="entry name" value="EAL"/>
    <property type="match status" value="1"/>
</dbReference>
<dbReference type="Pfam" id="PF02743">
    <property type="entry name" value="dCache_1"/>
    <property type="match status" value="1"/>
</dbReference>
<reference evidence="12 13" key="1">
    <citation type="journal article" date="2021" name="Microbiol. Spectr.">
        <title>A Single Bacterium Capable of Oxidation and Reduction of Iron at Circumneutral pH.</title>
        <authorList>
            <person name="Kato S."/>
            <person name="Ohkuma M."/>
        </authorList>
    </citation>
    <scope>NUCLEOTIDE SEQUENCE [LARGE SCALE GENOMIC DNA]</scope>
    <source>
        <strain evidence="12 13">MIZ03</strain>
    </source>
</reference>
<dbReference type="SMART" id="SM00267">
    <property type="entry name" value="GGDEF"/>
    <property type="match status" value="1"/>
</dbReference>
<dbReference type="InterPro" id="IPR003660">
    <property type="entry name" value="HAMP_dom"/>
</dbReference>
<dbReference type="InterPro" id="IPR001633">
    <property type="entry name" value="EAL_dom"/>
</dbReference>
<keyword evidence="2" id="KW-1003">Cell membrane</keyword>
<dbReference type="InterPro" id="IPR000700">
    <property type="entry name" value="PAS-assoc_C"/>
</dbReference>
<evidence type="ECO:0000256" key="6">
    <source>
        <dbReference type="SAM" id="Phobius"/>
    </source>
</evidence>
<keyword evidence="3 6" id="KW-0812">Transmembrane</keyword>
<comment type="subcellular location">
    <subcellularLocation>
        <location evidence="1">Cell membrane</location>
        <topology evidence="1">Multi-pass membrane protein</topology>
    </subcellularLocation>
</comment>
<name>A0ABM7MH16_9BURK</name>
<dbReference type="PROSITE" id="PS50113">
    <property type="entry name" value="PAC"/>
    <property type="match status" value="1"/>
</dbReference>
<evidence type="ECO:0000256" key="4">
    <source>
        <dbReference type="ARBA" id="ARBA00022989"/>
    </source>
</evidence>
<evidence type="ECO:0000313" key="12">
    <source>
        <dbReference type="EMBL" id="BCO25503.1"/>
    </source>
</evidence>
<dbReference type="SUPFAM" id="SSF158472">
    <property type="entry name" value="HAMP domain-like"/>
    <property type="match status" value="1"/>
</dbReference>
<evidence type="ECO:0000259" key="8">
    <source>
        <dbReference type="PROSITE" id="PS50113"/>
    </source>
</evidence>
<proteinExistence type="predicted"/>
<dbReference type="PROSITE" id="PS50887">
    <property type="entry name" value="GGDEF"/>
    <property type="match status" value="1"/>
</dbReference>
<dbReference type="InterPro" id="IPR001610">
    <property type="entry name" value="PAC"/>
</dbReference>
<dbReference type="InterPro" id="IPR035919">
    <property type="entry name" value="EAL_sf"/>
</dbReference>
<dbReference type="SUPFAM" id="SSF55073">
    <property type="entry name" value="Nucleotide cyclase"/>
    <property type="match status" value="1"/>
</dbReference>
<dbReference type="CDD" id="cd01949">
    <property type="entry name" value="GGDEF"/>
    <property type="match status" value="1"/>
</dbReference>
<evidence type="ECO:0000256" key="2">
    <source>
        <dbReference type="ARBA" id="ARBA00022475"/>
    </source>
</evidence>
<dbReference type="Pfam" id="PF13426">
    <property type="entry name" value="PAS_9"/>
    <property type="match status" value="1"/>
</dbReference>
<dbReference type="SUPFAM" id="SSF141868">
    <property type="entry name" value="EAL domain-like"/>
    <property type="match status" value="1"/>
</dbReference>
<dbReference type="InterPro" id="IPR029787">
    <property type="entry name" value="Nucleotide_cyclase"/>
</dbReference>
<organism evidence="12 13">
    <name type="scientific">Rhodoferax lithotrophicus</name>
    <dbReference type="NCBI Taxonomy" id="2798804"/>
    <lineage>
        <taxon>Bacteria</taxon>
        <taxon>Pseudomonadati</taxon>
        <taxon>Pseudomonadota</taxon>
        <taxon>Betaproteobacteria</taxon>
        <taxon>Burkholderiales</taxon>
        <taxon>Comamonadaceae</taxon>
        <taxon>Rhodoferax</taxon>
    </lineage>
</organism>
<feature type="domain" description="PAS" evidence="7">
    <location>
        <begin position="374"/>
        <end position="420"/>
    </location>
</feature>
<evidence type="ECO:0000313" key="13">
    <source>
        <dbReference type="Proteomes" id="UP000824366"/>
    </source>
</evidence>
<dbReference type="SMART" id="SM00086">
    <property type="entry name" value="PAC"/>
    <property type="match status" value="1"/>
</dbReference>
<evidence type="ECO:0000259" key="9">
    <source>
        <dbReference type="PROSITE" id="PS50883"/>
    </source>
</evidence>
<dbReference type="NCBIfam" id="TIGR00229">
    <property type="entry name" value="sensory_box"/>
    <property type="match status" value="1"/>
</dbReference>
<gene>
    <name evidence="12" type="ORF">MIZ03_0364</name>
</gene>
<evidence type="ECO:0000259" key="10">
    <source>
        <dbReference type="PROSITE" id="PS50885"/>
    </source>
</evidence>
<dbReference type="InterPro" id="IPR043128">
    <property type="entry name" value="Rev_trsase/Diguanyl_cyclase"/>
</dbReference>
<evidence type="ECO:0000256" key="3">
    <source>
        <dbReference type="ARBA" id="ARBA00022692"/>
    </source>
</evidence>
<dbReference type="SMART" id="SM00052">
    <property type="entry name" value="EAL"/>
    <property type="match status" value="1"/>
</dbReference>
<dbReference type="CDD" id="cd00130">
    <property type="entry name" value="PAS"/>
    <property type="match status" value="1"/>
</dbReference>
<dbReference type="RefSeq" id="WP_223907262.1">
    <property type="nucleotide sequence ID" value="NZ_AP024238.1"/>
</dbReference>
<feature type="transmembrane region" description="Helical" evidence="6">
    <location>
        <begin position="299"/>
        <end position="319"/>
    </location>
</feature>
<dbReference type="PROSITE" id="PS50883">
    <property type="entry name" value="EAL"/>
    <property type="match status" value="1"/>
</dbReference>
<feature type="domain" description="GGDEF" evidence="11">
    <location>
        <begin position="531"/>
        <end position="663"/>
    </location>
</feature>
<dbReference type="Gene3D" id="3.20.20.450">
    <property type="entry name" value="EAL domain"/>
    <property type="match status" value="1"/>
</dbReference>
<evidence type="ECO:0000256" key="5">
    <source>
        <dbReference type="ARBA" id="ARBA00023136"/>
    </source>
</evidence>
<evidence type="ECO:0000259" key="11">
    <source>
        <dbReference type="PROSITE" id="PS50887"/>
    </source>
</evidence>
<dbReference type="SUPFAM" id="SSF55785">
    <property type="entry name" value="PYP-like sensor domain (PAS domain)"/>
    <property type="match status" value="1"/>
</dbReference>
<dbReference type="InterPro" id="IPR035965">
    <property type="entry name" value="PAS-like_dom_sf"/>
</dbReference>
<dbReference type="PROSITE" id="PS50885">
    <property type="entry name" value="HAMP"/>
    <property type="match status" value="1"/>
</dbReference>
<dbReference type="InterPro" id="IPR000160">
    <property type="entry name" value="GGDEF_dom"/>
</dbReference>
<evidence type="ECO:0000259" key="7">
    <source>
        <dbReference type="PROSITE" id="PS50112"/>
    </source>
</evidence>
<dbReference type="NCBIfam" id="TIGR00254">
    <property type="entry name" value="GGDEF"/>
    <property type="match status" value="1"/>
</dbReference>
<dbReference type="CDD" id="cd12914">
    <property type="entry name" value="PDC1_DGC_like"/>
    <property type="match status" value="1"/>
</dbReference>
<dbReference type="InterPro" id="IPR000014">
    <property type="entry name" value="PAS"/>
</dbReference>
<dbReference type="PROSITE" id="PS50112">
    <property type="entry name" value="PAS"/>
    <property type="match status" value="1"/>
</dbReference>
<sequence>MVKLGLKGHLALSIGALALFSSLLVSQIASQLSQSQIERDQSALLQNIAVRMTSQLAHDMSTRGNEILFLTGHDRIKDPAFPADRKRAIFEQTRQAYPYYAWIGMADASGNIVAGSDNLLVGKSVAEREWFIKGKQGLHFGDAHDAFLLAKLLPKPKWDDLPLRLVDLSAPVYDNHGKFLGVICGHLSLDWAFEVRETMLDQLSREHLDVVVLNKEGKVLMGTPQLPSLKVELASLKTYQGLTNNQRQVAVETWPDQQRYLTAAVREVPFRNYPGMGWTVVARKSEASAFGPAQDLSRLILIGGLATALVFSAILWFVLNRHLRPLEALSAAAEKIRHEDLGTEIPQPTGGGELAIFARSLTSLVSSLQHKNAELRLSARVFDESGQGILISDQHNHIIRVNRAFSRITGYLPEDWQGKTPAMLSSGRHGADFYQAMWNTVIRNGSWQGEVWNRSKGGHVYPEWLTINTLKDERGSITHFIGIFDDITEKKDYERRLVHLANYDQLTDLPNRHLMQKDVELQIAQMRQNNHGMALMFVDLDKFKHINDTLGHPAGDMVLREVANRFKAQIEPGSILARWGGDEFVVAIPGADGIKAASVAKLLIESLRRPFSIEGGRYHISMSAGIAIYPADGRNVDSLLRCADTAMYKAKQEGANVYRFYESAMNAGVERFLKIDNALRHALDNHGQNLSLAFQPQYSVDGERILSAEVLIRWHHPEFGQVSPAQFIPIAEDTGQISLLGNWIIDATVRSYAVLVRAGHELPLSINISALQLRDPRLTMTLHDACVQFHVPPHNIMVEVTESAIMSDEIKVMETLKTLKAHGYRISIDDFGTGYSCLNYIQKIRPAEIKVDQSFVGKMLTDRDSHSIVEFTLGLASSMGMEVVAEGVETEAQRQELQRLGNIKLQGYLLSRPIPLEQMMALLEA</sequence>
<evidence type="ECO:0000256" key="1">
    <source>
        <dbReference type="ARBA" id="ARBA00004651"/>
    </source>
</evidence>
<keyword evidence="4 6" id="KW-1133">Transmembrane helix</keyword>
<keyword evidence="13" id="KW-1185">Reference proteome</keyword>
<accession>A0ABM7MH16</accession>
<dbReference type="Gene3D" id="6.10.340.10">
    <property type="match status" value="1"/>
</dbReference>
<feature type="domain" description="PAC" evidence="8">
    <location>
        <begin position="447"/>
        <end position="499"/>
    </location>
</feature>
<dbReference type="Gene3D" id="3.30.70.270">
    <property type="match status" value="1"/>
</dbReference>
<dbReference type="InterPro" id="IPR052155">
    <property type="entry name" value="Biofilm_reg_signaling"/>
</dbReference>
<dbReference type="Pfam" id="PF00672">
    <property type="entry name" value="HAMP"/>
    <property type="match status" value="1"/>
</dbReference>
<dbReference type="Pfam" id="PF00990">
    <property type="entry name" value="GGDEF"/>
    <property type="match status" value="1"/>
</dbReference>
<dbReference type="PANTHER" id="PTHR44757">
    <property type="entry name" value="DIGUANYLATE CYCLASE DGCP"/>
    <property type="match status" value="1"/>
</dbReference>
<keyword evidence="5 6" id="KW-0472">Membrane</keyword>
<dbReference type="InterPro" id="IPR033479">
    <property type="entry name" value="dCache_1"/>
</dbReference>
<dbReference type="Gene3D" id="3.30.450.20">
    <property type="entry name" value="PAS domain"/>
    <property type="match status" value="2"/>
</dbReference>
<dbReference type="CDD" id="cd01948">
    <property type="entry name" value="EAL"/>
    <property type="match status" value="1"/>
</dbReference>
<dbReference type="PANTHER" id="PTHR44757:SF2">
    <property type="entry name" value="BIOFILM ARCHITECTURE MAINTENANCE PROTEIN MBAA"/>
    <property type="match status" value="1"/>
</dbReference>
<protein>
    <recommendedName>
        <fullName evidence="14">Cyclic di-GMP phosphodiesterase Gmr</fullName>
    </recommendedName>
</protein>
<evidence type="ECO:0008006" key="14">
    <source>
        <dbReference type="Google" id="ProtNLM"/>
    </source>
</evidence>
<dbReference type="SMART" id="SM00304">
    <property type="entry name" value="HAMP"/>
    <property type="match status" value="1"/>
</dbReference>
<feature type="domain" description="EAL" evidence="9">
    <location>
        <begin position="672"/>
        <end position="925"/>
    </location>
</feature>
<dbReference type="EMBL" id="AP024238">
    <property type="protein sequence ID" value="BCO25503.1"/>
    <property type="molecule type" value="Genomic_DNA"/>
</dbReference>
<dbReference type="SMART" id="SM00091">
    <property type="entry name" value="PAS"/>
    <property type="match status" value="1"/>
</dbReference>
<feature type="domain" description="HAMP" evidence="10">
    <location>
        <begin position="320"/>
        <end position="373"/>
    </location>
</feature>